<sequence>MTLAGPRSFAFPVMDKPSPLPGSEHDATFEAARQLIWPDTPWSSEITEPARLTQIIYTYTEPDKQWLTINGDGDVPMSEPADADVPIGEPADAGDVSDILAEVRYIDLSRHSELLEFKRLGAEVTIHEEKATFIVREEYKEFIKHALSHRSLFRCFVTGQPGIGKSSRCSGFRAHGSRRQAGLSGRIFPHVPPRLGKRLVDPKTVPTSFDFQRALRNSWVLIDVDQDPMPNTTYNLSPYVIWTSSPRDLRWRYFRKHFWPCERWFMKPWSAKEIMAAADRLGIDHDDVTARMTWCGPVARFLFQGAPLTAQDVSNDIGRALSGNPFAVEAQPGTEGAQPVHAVFLIVPAIVKDDGGHRLVRQNFYTEFLTPAVAEMTFALAENRMEQLQLHLSRAFDISSTRGVAGKLVEGLMHRSLSRGMRLPDIFGGGSVAATLELLASPVPPPTVAFAAVDAMVALSDGRLVLLQTSLADTHSRDFGTMLRIIARLPNGAGVHVGDGVFYCLVGSTDFRVRNLAHTAANTLTWLQGLSEDSPKKFSDEVGVATEVARQRIRHFQVVGLTFDHQIGFNNIAASPTPGSQPRHAARPLTPHWHVPVLRKALDRRSLPAVPRRPLPAAPHVTRRPQRPLHVARYAQRPQHGAVRRTQRQTFLAILLLTTMQISLSTAPSRLPLLPLLHRLGPAGTPCALVVIDVSDEEPTSGTPFTRAAAAAATAPPRSLPHKVSTFLAESRLLPIHVKRKRGGGSADLQVAVRMGYSLILKASAGGGGTGMAICGDEHALPDAFTRLKQRAESTLLPPTLTVAICTPPNAHPSRRPAPKFRHPPRRAVRRTPAAHCRGARQSILAARASVARCLLFTALRSRTLHAAAVHVSVEQAPLPAARRNARRCTPSAARRPPAVPLASFPPRASRRTRPLSHPSAACWIRLSHPRPAPPCTLCQSALTAAALHPTPNVRGTQHTPASPPLPAHLPSSQGRTRLPAPCYPLSAVCLCPCQRRPRPSAARRPAVHPTIPSPERTKQCHADAGVPALLDVVFSTRDKSRLGFQVRRDKVRWQNQALPTFPEI</sequence>
<accession>A0AAD6V0B5</accession>
<protein>
    <recommendedName>
        <fullName evidence="2">Carbamoyl phosphate synthase ATP-binding domain-containing protein</fullName>
    </recommendedName>
</protein>
<dbReference type="Proteomes" id="UP001219525">
    <property type="component" value="Unassembled WGS sequence"/>
</dbReference>
<evidence type="ECO:0000259" key="2">
    <source>
        <dbReference type="PROSITE" id="PS00866"/>
    </source>
</evidence>
<dbReference type="InterPro" id="IPR013815">
    <property type="entry name" value="ATP_grasp_subdomain_1"/>
</dbReference>
<dbReference type="PROSITE" id="PS00866">
    <property type="entry name" value="CPSASE_1"/>
    <property type="match status" value="1"/>
</dbReference>
<name>A0AAD6V0B5_9AGAR</name>
<evidence type="ECO:0000313" key="4">
    <source>
        <dbReference type="Proteomes" id="UP001219525"/>
    </source>
</evidence>
<feature type="region of interest" description="Disordered" evidence="1">
    <location>
        <begin position="806"/>
        <end position="833"/>
    </location>
</feature>
<feature type="region of interest" description="Disordered" evidence="1">
    <location>
        <begin position="889"/>
        <end position="914"/>
    </location>
</feature>
<feature type="region of interest" description="Disordered" evidence="1">
    <location>
        <begin position="951"/>
        <end position="974"/>
    </location>
</feature>
<dbReference type="InterPro" id="IPR005479">
    <property type="entry name" value="CPAse_ATP-bd"/>
</dbReference>
<organism evidence="3 4">
    <name type="scientific">Mycena pura</name>
    <dbReference type="NCBI Taxonomy" id="153505"/>
    <lineage>
        <taxon>Eukaryota</taxon>
        <taxon>Fungi</taxon>
        <taxon>Dikarya</taxon>
        <taxon>Basidiomycota</taxon>
        <taxon>Agaricomycotina</taxon>
        <taxon>Agaricomycetes</taxon>
        <taxon>Agaricomycetidae</taxon>
        <taxon>Agaricales</taxon>
        <taxon>Marasmiineae</taxon>
        <taxon>Mycenaceae</taxon>
        <taxon>Mycena</taxon>
    </lineage>
</organism>
<dbReference type="GO" id="GO:0005524">
    <property type="term" value="F:ATP binding"/>
    <property type="evidence" value="ECO:0007669"/>
    <property type="project" value="InterPro"/>
</dbReference>
<feature type="region of interest" description="Disordered" evidence="1">
    <location>
        <begin position="1001"/>
        <end position="1020"/>
    </location>
</feature>
<dbReference type="InterPro" id="IPR052980">
    <property type="entry name" value="Crinkler_effector"/>
</dbReference>
<evidence type="ECO:0000313" key="3">
    <source>
        <dbReference type="EMBL" id="KAJ7199458.1"/>
    </source>
</evidence>
<evidence type="ECO:0000256" key="1">
    <source>
        <dbReference type="SAM" id="MobiDB-lite"/>
    </source>
</evidence>
<dbReference type="Gene3D" id="3.30.1490.20">
    <property type="entry name" value="ATP-grasp fold, A domain"/>
    <property type="match status" value="1"/>
</dbReference>
<dbReference type="PANTHER" id="PTHR33129:SF1">
    <property type="entry name" value="ATP-BINDING PROTEIN"/>
    <property type="match status" value="1"/>
</dbReference>
<dbReference type="SUPFAM" id="SSF56059">
    <property type="entry name" value="Glutathione synthetase ATP-binding domain-like"/>
    <property type="match status" value="1"/>
</dbReference>
<comment type="caution">
    <text evidence="3">The sequence shown here is derived from an EMBL/GenBank/DDBJ whole genome shotgun (WGS) entry which is preliminary data.</text>
</comment>
<dbReference type="PANTHER" id="PTHR33129">
    <property type="entry name" value="PROTEIN KINASE DOMAIN-CONTAINING PROTEIN-RELATED"/>
    <property type="match status" value="1"/>
</dbReference>
<gene>
    <name evidence="3" type="ORF">GGX14DRAFT_662032</name>
</gene>
<dbReference type="AlphaFoldDB" id="A0AAD6V0B5"/>
<keyword evidence="4" id="KW-1185">Reference proteome</keyword>
<dbReference type="Pfam" id="PF02786">
    <property type="entry name" value="CPSase_L_D2"/>
    <property type="match status" value="1"/>
</dbReference>
<feature type="compositionally biased region" description="Basic residues" evidence="1">
    <location>
        <begin position="813"/>
        <end position="830"/>
    </location>
</feature>
<dbReference type="EMBL" id="JARJCW010000068">
    <property type="protein sequence ID" value="KAJ7199458.1"/>
    <property type="molecule type" value="Genomic_DNA"/>
</dbReference>
<reference evidence="3" key="1">
    <citation type="submission" date="2023-03" db="EMBL/GenBank/DDBJ databases">
        <title>Massive genome expansion in bonnet fungi (Mycena s.s.) driven by repeated elements and novel gene families across ecological guilds.</title>
        <authorList>
            <consortium name="Lawrence Berkeley National Laboratory"/>
            <person name="Harder C.B."/>
            <person name="Miyauchi S."/>
            <person name="Viragh M."/>
            <person name="Kuo A."/>
            <person name="Thoen E."/>
            <person name="Andreopoulos B."/>
            <person name="Lu D."/>
            <person name="Skrede I."/>
            <person name="Drula E."/>
            <person name="Henrissat B."/>
            <person name="Morin E."/>
            <person name="Kohler A."/>
            <person name="Barry K."/>
            <person name="LaButti K."/>
            <person name="Morin E."/>
            <person name="Salamov A."/>
            <person name="Lipzen A."/>
            <person name="Mereny Z."/>
            <person name="Hegedus B."/>
            <person name="Baldrian P."/>
            <person name="Stursova M."/>
            <person name="Weitz H."/>
            <person name="Taylor A."/>
            <person name="Grigoriev I.V."/>
            <person name="Nagy L.G."/>
            <person name="Martin F."/>
            <person name="Kauserud H."/>
        </authorList>
    </citation>
    <scope>NUCLEOTIDE SEQUENCE</scope>
    <source>
        <strain evidence="3">9144</strain>
    </source>
</reference>
<feature type="domain" description="Carbamoyl phosphate synthase ATP-binding" evidence="2">
    <location>
        <begin position="757"/>
        <end position="771"/>
    </location>
</feature>
<proteinExistence type="predicted"/>